<dbReference type="PANTHER" id="PTHR21248:SF22">
    <property type="entry name" value="PHOSPHOLIPASE D"/>
    <property type="match status" value="1"/>
</dbReference>
<dbReference type="InterPro" id="IPR025202">
    <property type="entry name" value="PLD-like_dom"/>
</dbReference>
<evidence type="ECO:0000313" key="8">
    <source>
        <dbReference type="EMBL" id="PKZ15589.1"/>
    </source>
</evidence>
<keyword evidence="5 6" id="KW-0472">Membrane</keyword>
<evidence type="ECO:0000256" key="3">
    <source>
        <dbReference type="ARBA" id="ARBA00022692"/>
    </source>
</evidence>
<evidence type="ECO:0000256" key="5">
    <source>
        <dbReference type="ARBA" id="ARBA00023136"/>
    </source>
</evidence>
<dbReference type="EMBL" id="PKGU01000002">
    <property type="protein sequence ID" value="PKZ15589.1"/>
    <property type="molecule type" value="Genomic_DNA"/>
</dbReference>
<dbReference type="InterPro" id="IPR001736">
    <property type="entry name" value="PLipase_D/transphosphatidylase"/>
</dbReference>
<feature type="transmembrane region" description="Helical" evidence="6">
    <location>
        <begin position="20"/>
        <end position="39"/>
    </location>
</feature>
<dbReference type="PANTHER" id="PTHR21248">
    <property type="entry name" value="CARDIOLIPIN SYNTHASE"/>
    <property type="match status" value="1"/>
</dbReference>
<evidence type="ECO:0000256" key="1">
    <source>
        <dbReference type="ARBA" id="ARBA00004651"/>
    </source>
</evidence>
<dbReference type="GO" id="GO:0032049">
    <property type="term" value="P:cardiolipin biosynthetic process"/>
    <property type="evidence" value="ECO:0007669"/>
    <property type="project" value="UniProtKB-ARBA"/>
</dbReference>
<dbReference type="GO" id="GO:0005886">
    <property type="term" value="C:plasma membrane"/>
    <property type="evidence" value="ECO:0007669"/>
    <property type="project" value="UniProtKB-SubCell"/>
</dbReference>
<proteinExistence type="predicted"/>
<feature type="domain" description="PLD phosphodiesterase" evidence="7">
    <location>
        <begin position="252"/>
        <end position="279"/>
    </location>
</feature>
<evidence type="ECO:0000256" key="4">
    <source>
        <dbReference type="ARBA" id="ARBA00022989"/>
    </source>
</evidence>
<organism evidence="8 9">
    <name type="scientific">Alloscardovia omnicolens</name>
    <dbReference type="NCBI Taxonomy" id="419015"/>
    <lineage>
        <taxon>Bacteria</taxon>
        <taxon>Bacillati</taxon>
        <taxon>Actinomycetota</taxon>
        <taxon>Actinomycetes</taxon>
        <taxon>Bifidobacteriales</taxon>
        <taxon>Bifidobacteriaceae</taxon>
        <taxon>Alloscardovia</taxon>
    </lineage>
</organism>
<dbReference type="Gene3D" id="3.30.870.10">
    <property type="entry name" value="Endonuclease Chain A"/>
    <property type="match status" value="1"/>
</dbReference>
<sequence length="306" mass="34820">MSDTHSRTVQSDTAHSKFRMILVGFAFLLQLSVAILFVLRFQEHIVWASGVLQLLALIVTFFIVGSDSNSAFKITWLVFIGLTPVVGLIVYLLLGNPNATRISKKAFNKNHRTLMQFLQRSNATLTQLDKTDKGIANQFRYLQKQASYPTYTHTDVQFYSDASDGLEAQLRDLDKAEHFIFMDYHAIEDGESFQRISRILAHKAQQGVEVRLMYDDVGSASFINRSFIKKMRSLGIQCKVFNPLLPFLNIFVNNRDHRKITVIDGRVGFTGGYNLANEYFNIDSPYGHWKDTGLRLEGDAVQSKFS</sequence>
<keyword evidence="3 6" id="KW-0812">Transmembrane</keyword>
<feature type="transmembrane region" description="Helical" evidence="6">
    <location>
        <begin position="45"/>
        <end position="64"/>
    </location>
</feature>
<dbReference type="SUPFAM" id="SSF56024">
    <property type="entry name" value="Phospholipase D/nuclease"/>
    <property type="match status" value="1"/>
</dbReference>
<dbReference type="AlphaFoldDB" id="A0A2I1M651"/>
<comment type="subcellular location">
    <subcellularLocation>
        <location evidence="1">Cell membrane</location>
        <topology evidence="1">Multi-pass membrane protein</topology>
    </subcellularLocation>
</comment>
<dbReference type="GO" id="GO:0030572">
    <property type="term" value="F:phosphatidyltransferase activity"/>
    <property type="evidence" value="ECO:0007669"/>
    <property type="project" value="UniProtKB-ARBA"/>
</dbReference>
<evidence type="ECO:0000313" key="9">
    <source>
        <dbReference type="Proteomes" id="UP000242263"/>
    </source>
</evidence>
<evidence type="ECO:0000256" key="6">
    <source>
        <dbReference type="SAM" id="Phobius"/>
    </source>
</evidence>
<evidence type="ECO:0000259" key="7">
    <source>
        <dbReference type="PROSITE" id="PS50035"/>
    </source>
</evidence>
<keyword evidence="2" id="KW-1003">Cell membrane</keyword>
<dbReference type="Pfam" id="PF13091">
    <property type="entry name" value="PLDc_2"/>
    <property type="match status" value="1"/>
</dbReference>
<reference evidence="8 9" key="1">
    <citation type="submission" date="2017-12" db="EMBL/GenBank/DDBJ databases">
        <title>Phylogenetic diversity of female urinary microbiome.</title>
        <authorList>
            <person name="Thomas-White K."/>
            <person name="Wolfe A.J."/>
        </authorList>
    </citation>
    <scope>NUCLEOTIDE SEQUENCE [LARGE SCALE GENOMIC DNA]</scope>
    <source>
        <strain evidence="8 9">UMB0064</strain>
    </source>
</reference>
<dbReference type="InterPro" id="IPR027379">
    <property type="entry name" value="CLS_N"/>
</dbReference>
<feature type="transmembrane region" description="Helical" evidence="6">
    <location>
        <begin position="76"/>
        <end position="94"/>
    </location>
</feature>
<keyword evidence="4 6" id="KW-1133">Transmembrane helix</keyword>
<dbReference type="PROSITE" id="PS50035">
    <property type="entry name" value="PLD"/>
    <property type="match status" value="1"/>
</dbReference>
<name>A0A2I1M651_9BIFI</name>
<dbReference type="CDD" id="cd09154">
    <property type="entry name" value="PLDc_SMU_988_like_1"/>
    <property type="match status" value="1"/>
</dbReference>
<evidence type="ECO:0000256" key="2">
    <source>
        <dbReference type="ARBA" id="ARBA00022475"/>
    </source>
</evidence>
<dbReference type="Pfam" id="PF13396">
    <property type="entry name" value="PLDc_N"/>
    <property type="match status" value="1"/>
</dbReference>
<accession>A0A2I1M651</accession>
<gene>
    <name evidence="8" type="ORF">CYJ32_04310</name>
</gene>
<dbReference type="RefSeq" id="WP_053084423.1">
    <property type="nucleotide sequence ID" value="NZ_JASOXA010000001.1"/>
</dbReference>
<protein>
    <recommendedName>
        <fullName evidence="7">PLD phosphodiesterase domain-containing protein</fullName>
    </recommendedName>
</protein>
<dbReference type="Proteomes" id="UP000242263">
    <property type="component" value="Unassembled WGS sequence"/>
</dbReference>
<comment type="caution">
    <text evidence="8">The sequence shown here is derived from an EMBL/GenBank/DDBJ whole genome shotgun (WGS) entry which is preliminary data.</text>
</comment>